<accession>A0A024GTS2</accession>
<dbReference type="InParanoid" id="A0A024GTS2"/>
<dbReference type="Proteomes" id="UP000053237">
    <property type="component" value="Unassembled WGS sequence"/>
</dbReference>
<evidence type="ECO:0000313" key="1">
    <source>
        <dbReference type="EMBL" id="CCI50210.1"/>
    </source>
</evidence>
<comment type="caution">
    <text evidence="1">The sequence shown here is derived from an EMBL/GenBank/DDBJ whole genome shotgun (WGS) entry which is preliminary data.</text>
</comment>
<protein>
    <submittedName>
        <fullName evidence="1">Uncharacterized protein</fullName>
    </submittedName>
</protein>
<gene>
    <name evidence="1" type="ORF">BN9_117800</name>
</gene>
<organism evidence="1 2">
    <name type="scientific">Albugo candida</name>
    <dbReference type="NCBI Taxonomy" id="65357"/>
    <lineage>
        <taxon>Eukaryota</taxon>
        <taxon>Sar</taxon>
        <taxon>Stramenopiles</taxon>
        <taxon>Oomycota</taxon>
        <taxon>Peronosporomycetes</taxon>
        <taxon>Albuginales</taxon>
        <taxon>Albuginaceae</taxon>
        <taxon>Albugo</taxon>
    </lineage>
</organism>
<name>A0A024GTS2_9STRA</name>
<dbReference type="AlphaFoldDB" id="A0A024GTS2"/>
<reference evidence="1 2" key="1">
    <citation type="submission" date="2012-05" db="EMBL/GenBank/DDBJ databases">
        <title>Recombination and specialization in a pathogen metapopulation.</title>
        <authorList>
            <person name="Gardiner A."/>
            <person name="Kemen E."/>
            <person name="Schultz-Larsen T."/>
            <person name="MacLean D."/>
            <person name="Van Oosterhout C."/>
            <person name="Jones J.D.G."/>
        </authorList>
    </citation>
    <scope>NUCLEOTIDE SEQUENCE [LARGE SCALE GENOMIC DNA]</scope>
    <source>
        <strain evidence="1 2">Ac Nc2</strain>
    </source>
</reference>
<keyword evidence="2" id="KW-1185">Reference proteome</keyword>
<evidence type="ECO:0000313" key="2">
    <source>
        <dbReference type="Proteomes" id="UP000053237"/>
    </source>
</evidence>
<proteinExistence type="predicted"/>
<sequence>MSIQAFHEVCKTRSRQYDLDCILFLDLSKLGLRSVMGLDSCRNLTVLNLSSNLVCWIYVRIHDVLIVMQLVLMLAILSRGRLFLLVFTEPQFGTKPISYNCLSSLM</sequence>
<dbReference type="EMBL" id="CAIX01000417">
    <property type="protein sequence ID" value="CCI50210.1"/>
    <property type="molecule type" value="Genomic_DNA"/>
</dbReference>